<reference evidence="3" key="1">
    <citation type="journal article" date="2019" name="Int. J. Syst. Evol. Microbiol.">
        <title>The Global Catalogue of Microorganisms (GCM) 10K type strain sequencing project: providing services to taxonomists for standard genome sequencing and annotation.</title>
        <authorList>
            <consortium name="The Broad Institute Genomics Platform"/>
            <consortium name="The Broad Institute Genome Sequencing Center for Infectious Disease"/>
            <person name="Wu L."/>
            <person name="Ma J."/>
        </authorList>
    </citation>
    <scope>NUCLEOTIDE SEQUENCE [LARGE SCALE GENOMIC DNA]</scope>
    <source>
        <strain evidence="3">JCM 3369</strain>
    </source>
</reference>
<dbReference type="InterPro" id="IPR000192">
    <property type="entry name" value="Aminotrans_V_dom"/>
</dbReference>
<dbReference type="InterPro" id="IPR015422">
    <property type="entry name" value="PyrdxlP-dep_Trfase_small"/>
</dbReference>
<dbReference type="Pfam" id="PF00266">
    <property type="entry name" value="Aminotran_5"/>
    <property type="match status" value="1"/>
</dbReference>
<dbReference type="Gene3D" id="3.40.640.10">
    <property type="entry name" value="Type I PLP-dependent aspartate aminotransferase-like (Major domain)"/>
    <property type="match status" value="1"/>
</dbReference>
<dbReference type="RefSeq" id="WP_122824009.1">
    <property type="nucleotide sequence ID" value="NZ_CP033325.1"/>
</dbReference>
<evidence type="ECO:0000259" key="1">
    <source>
        <dbReference type="Pfam" id="PF00266"/>
    </source>
</evidence>
<accession>A0ABV9DAD5</accession>
<dbReference type="InterPro" id="IPR015421">
    <property type="entry name" value="PyrdxlP-dep_Trfase_major"/>
</dbReference>
<feature type="domain" description="Aminotransferase class V" evidence="1">
    <location>
        <begin position="19"/>
        <end position="367"/>
    </location>
</feature>
<keyword evidence="2" id="KW-0032">Aminotransferase</keyword>
<evidence type="ECO:0000313" key="3">
    <source>
        <dbReference type="Proteomes" id="UP001595955"/>
    </source>
</evidence>
<dbReference type="SUPFAM" id="SSF53383">
    <property type="entry name" value="PLP-dependent transferases"/>
    <property type="match status" value="1"/>
</dbReference>
<protein>
    <submittedName>
        <fullName evidence="2">Aminotransferase class V-fold PLP-dependent enzyme</fullName>
    </submittedName>
</protein>
<keyword evidence="2" id="KW-0808">Transferase</keyword>
<dbReference type="Gene3D" id="3.90.1150.10">
    <property type="entry name" value="Aspartate Aminotransferase, domain 1"/>
    <property type="match status" value="1"/>
</dbReference>
<proteinExistence type="predicted"/>
<keyword evidence="3" id="KW-1185">Reference proteome</keyword>
<dbReference type="PANTHER" id="PTHR43586:SF15">
    <property type="entry name" value="BLR3095 PROTEIN"/>
    <property type="match status" value="1"/>
</dbReference>
<name>A0ABV9DAD5_9MICO</name>
<dbReference type="PANTHER" id="PTHR43586">
    <property type="entry name" value="CYSTEINE DESULFURASE"/>
    <property type="match status" value="1"/>
</dbReference>
<gene>
    <name evidence="2" type="ORF">ACFO3F_07050</name>
</gene>
<dbReference type="InterPro" id="IPR015424">
    <property type="entry name" value="PyrdxlP-dep_Trfase"/>
</dbReference>
<dbReference type="GO" id="GO:0008483">
    <property type="term" value="F:transaminase activity"/>
    <property type="evidence" value="ECO:0007669"/>
    <property type="project" value="UniProtKB-KW"/>
</dbReference>
<dbReference type="Proteomes" id="UP001595955">
    <property type="component" value="Unassembled WGS sequence"/>
</dbReference>
<comment type="caution">
    <text evidence="2">The sequence shown here is derived from an EMBL/GenBank/DDBJ whole genome shotgun (WGS) entry which is preliminary data.</text>
</comment>
<evidence type="ECO:0000313" key="2">
    <source>
        <dbReference type="EMBL" id="MFC4555000.1"/>
    </source>
</evidence>
<sequence length="384" mass="40984">MTRALLGREHFIDLDDVAYFYTGAHAPAVHAVEEAMVASYRAKSGGPRGRAGMFTLEERARASVAGLVRGATAGDVAFLGDASTAWSAVANGWRWQPGDNVVLNEYEHPSVFAPWLRLRQAGLEVRFVRRREDWEMPTEDIAAACDERTVAIALSHVGYVTGLRHDVAAVSRAADARGIPVLLDVSHSLGLLDVDLDAVALAISASYKWTLGPYGVGVVAWNRERLPGFEPGAVGWRSVEDIFRADRFADLDWSPDARRFQMGAPSLSGIAGLGAAAEIIGGLGLPAVHAHSARLVGAVHAGLRERGLAVTTPADPDRRAGSVAFLHPDGERVAAALEDLGVHVWGGDGRVRASCHVMNDDDDVDRLLLALDRVLADHPLGAPA</sequence>
<dbReference type="EMBL" id="JBHSGF010000004">
    <property type="protein sequence ID" value="MFC4555000.1"/>
    <property type="molecule type" value="Genomic_DNA"/>
</dbReference>
<organism evidence="2 3">
    <name type="scientific">Georgenia faecalis</name>
    <dbReference type="NCBI Taxonomy" id="2483799"/>
    <lineage>
        <taxon>Bacteria</taxon>
        <taxon>Bacillati</taxon>
        <taxon>Actinomycetota</taxon>
        <taxon>Actinomycetes</taxon>
        <taxon>Micrococcales</taxon>
        <taxon>Bogoriellaceae</taxon>
        <taxon>Georgenia</taxon>
    </lineage>
</organism>